<organism evidence="1 2">
    <name type="scientific">Panicum virgatum</name>
    <name type="common">Blackwell switchgrass</name>
    <dbReference type="NCBI Taxonomy" id="38727"/>
    <lineage>
        <taxon>Eukaryota</taxon>
        <taxon>Viridiplantae</taxon>
        <taxon>Streptophyta</taxon>
        <taxon>Embryophyta</taxon>
        <taxon>Tracheophyta</taxon>
        <taxon>Spermatophyta</taxon>
        <taxon>Magnoliopsida</taxon>
        <taxon>Liliopsida</taxon>
        <taxon>Poales</taxon>
        <taxon>Poaceae</taxon>
        <taxon>PACMAD clade</taxon>
        <taxon>Panicoideae</taxon>
        <taxon>Panicodae</taxon>
        <taxon>Paniceae</taxon>
        <taxon>Panicinae</taxon>
        <taxon>Panicum</taxon>
        <taxon>Panicum sect. Hiantes</taxon>
    </lineage>
</organism>
<keyword evidence="2" id="KW-1185">Reference proteome</keyword>
<name>A0A8T0XKY7_PANVG</name>
<evidence type="ECO:0000313" key="1">
    <source>
        <dbReference type="EMBL" id="KAG2659845.1"/>
    </source>
</evidence>
<dbReference type="AlphaFoldDB" id="A0A8T0XKY7"/>
<gene>
    <name evidence="1" type="ORF">PVAP13_1KG287405</name>
</gene>
<accession>A0A8T0XKY7</accession>
<evidence type="ECO:0000313" key="2">
    <source>
        <dbReference type="Proteomes" id="UP000823388"/>
    </source>
</evidence>
<proteinExistence type="predicted"/>
<dbReference type="EMBL" id="CM029037">
    <property type="protein sequence ID" value="KAG2659845.1"/>
    <property type="molecule type" value="Genomic_DNA"/>
</dbReference>
<sequence>MPPPRFPPLPGFHCLAHRLPPSLPASRCPARVVARPLARSPAQRIGFWPRASTAAAGCASCTAAGHKLQRWWIPKASSSTHPFFSLPWLSVKLVAQEAQ</sequence>
<comment type="caution">
    <text evidence="1">The sequence shown here is derived from an EMBL/GenBank/DDBJ whole genome shotgun (WGS) entry which is preliminary data.</text>
</comment>
<dbReference type="Proteomes" id="UP000823388">
    <property type="component" value="Chromosome 1K"/>
</dbReference>
<protein>
    <submittedName>
        <fullName evidence="1">Uncharacterized protein</fullName>
    </submittedName>
</protein>
<reference evidence="1" key="1">
    <citation type="submission" date="2020-05" db="EMBL/GenBank/DDBJ databases">
        <title>WGS assembly of Panicum virgatum.</title>
        <authorList>
            <person name="Lovell J.T."/>
            <person name="Jenkins J."/>
            <person name="Shu S."/>
            <person name="Juenger T.E."/>
            <person name="Schmutz J."/>
        </authorList>
    </citation>
    <scope>NUCLEOTIDE SEQUENCE</scope>
    <source>
        <strain evidence="1">AP13</strain>
    </source>
</reference>